<dbReference type="KEGG" id="clec:106669295"/>
<keyword evidence="2" id="KW-1133">Transmembrane helix</keyword>
<proteinExistence type="predicted"/>
<feature type="transmembrane region" description="Helical" evidence="2">
    <location>
        <begin position="35"/>
        <end position="52"/>
    </location>
</feature>
<dbReference type="PROSITE" id="PS51257">
    <property type="entry name" value="PROKAR_LIPOPROTEIN"/>
    <property type="match status" value="1"/>
</dbReference>
<dbReference type="Proteomes" id="UP000494040">
    <property type="component" value="Unassembled WGS sequence"/>
</dbReference>
<evidence type="ECO:0000256" key="1">
    <source>
        <dbReference type="SAM" id="Coils"/>
    </source>
</evidence>
<dbReference type="GeneID" id="106669295"/>
<dbReference type="AlphaFoldDB" id="A0A8I6RXF3"/>
<keyword evidence="2" id="KW-0472">Membrane</keyword>
<sequence length="172" mass="19689">MVCQTCRLTKQFWPHMSSACWTVACLGMSKIRSPLIFTLAIGSAAIAIYFWVEASELQSTIILAQEARDVAEVNNIELEKRIQELKMSRPSPLCKTPQPNLVPCGNSIADKATRQLVLTMRRLSDREKEACRNVTHLVNELEGIRKEIHEAYKERNKYRKKICCLERYSSSN</sequence>
<feature type="coiled-coil region" evidence="1">
    <location>
        <begin position="134"/>
        <end position="161"/>
    </location>
</feature>
<keyword evidence="1" id="KW-0175">Coiled coil</keyword>
<evidence type="ECO:0000256" key="2">
    <source>
        <dbReference type="SAM" id="Phobius"/>
    </source>
</evidence>
<accession>A0A8I6RXF3</accession>
<name>A0A8I6RXF3_CIMLE</name>
<dbReference type="RefSeq" id="XP_014254152.1">
    <property type="nucleotide sequence ID" value="XM_014398666.1"/>
</dbReference>
<evidence type="ECO:0000313" key="3">
    <source>
        <dbReference type="EnsemblMetazoa" id="XP_014254152.1"/>
    </source>
</evidence>
<evidence type="ECO:0000313" key="4">
    <source>
        <dbReference type="Proteomes" id="UP000494040"/>
    </source>
</evidence>
<keyword evidence="2" id="KW-0812">Transmembrane</keyword>
<reference evidence="3" key="1">
    <citation type="submission" date="2022-01" db="UniProtKB">
        <authorList>
            <consortium name="EnsemblMetazoa"/>
        </authorList>
    </citation>
    <scope>IDENTIFICATION</scope>
</reference>
<dbReference type="OrthoDB" id="6637032at2759"/>
<keyword evidence="4" id="KW-1185">Reference proteome</keyword>
<dbReference type="EnsemblMetazoa" id="XM_014398666.1">
    <property type="protein sequence ID" value="XP_014254152.1"/>
    <property type="gene ID" value="LOC106669295"/>
</dbReference>
<protein>
    <submittedName>
        <fullName evidence="3">Uncharacterized protein</fullName>
    </submittedName>
</protein>
<organism evidence="3 4">
    <name type="scientific">Cimex lectularius</name>
    <name type="common">Bed bug</name>
    <name type="synonym">Acanthia lectularia</name>
    <dbReference type="NCBI Taxonomy" id="79782"/>
    <lineage>
        <taxon>Eukaryota</taxon>
        <taxon>Metazoa</taxon>
        <taxon>Ecdysozoa</taxon>
        <taxon>Arthropoda</taxon>
        <taxon>Hexapoda</taxon>
        <taxon>Insecta</taxon>
        <taxon>Pterygota</taxon>
        <taxon>Neoptera</taxon>
        <taxon>Paraneoptera</taxon>
        <taxon>Hemiptera</taxon>
        <taxon>Heteroptera</taxon>
        <taxon>Panheteroptera</taxon>
        <taxon>Cimicomorpha</taxon>
        <taxon>Cimicidae</taxon>
        <taxon>Cimex</taxon>
    </lineage>
</organism>